<dbReference type="Proteomes" id="UP000118435">
    <property type="component" value="Segment"/>
</dbReference>
<name>A0A0K1H035_9BETA</name>
<evidence type="ECO:0000256" key="1">
    <source>
        <dbReference type="SAM" id="MobiDB-lite"/>
    </source>
</evidence>
<evidence type="ECO:0000313" key="3">
    <source>
        <dbReference type="Proteomes" id="UP000118435"/>
    </source>
</evidence>
<proteinExistence type="predicted"/>
<feature type="compositionally biased region" description="Low complexity" evidence="1">
    <location>
        <begin position="109"/>
        <end position="124"/>
    </location>
</feature>
<protein>
    <submittedName>
        <fullName evidence="2">Uncharacterized protein</fullName>
    </submittedName>
</protein>
<accession>A0A0K1H035</accession>
<dbReference type="EMBL" id="KP796148">
    <property type="protein sequence ID" value="AKT72832.1"/>
    <property type="molecule type" value="Genomic_DNA"/>
</dbReference>
<reference evidence="2 3" key="1">
    <citation type="journal article" date="2016" name="BMC Genomics">
        <title>A novel strain of cynomolgus macaque cytomegalovirus: implications for host-virus co-evolution.</title>
        <authorList>
            <person name="Russell J.N."/>
            <person name="Marsh A.K."/>
            <person name="Willer D.O."/>
            <person name="Ambagala A.P."/>
            <person name="Dzamba M."/>
            <person name="Chan J.K."/>
            <person name="Pilon R."/>
            <person name="Fournier J."/>
            <person name="Brudno M."/>
            <person name="Antony J.M."/>
            <person name="Sandstrom P."/>
            <person name="Evans B.J."/>
            <person name="MacDonald K.S."/>
        </authorList>
    </citation>
    <scope>NUCLEOTIDE SEQUENCE [LARGE SCALE GENOMIC DNA]</scope>
    <source>
        <strain evidence="2">Mauritius</strain>
    </source>
</reference>
<evidence type="ECO:0000313" key="2">
    <source>
        <dbReference type="EMBL" id="AKT72832.1"/>
    </source>
</evidence>
<organism evidence="2 3">
    <name type="scientific">Cynomolgus macaque cytomegalovirus strain Mauritius</name>
    <dbReference type="NCBI Taxonomy" id="1690255"/>
    <lineage>
        <taxon>Viruses</taxon>
        <taxon>Duplodnaviria</taxon>
        <taxon>Heunggongvirae</taxon>
        <taxon>Peploviricota</taxon>
        <taxon>Herviviricetes</taxon>
        <taxon>Herpesvirales</taxon>
        <taxon>Orthoherpesviridae</taxon>
        <taxon>Betaherpesvirinae</taxon>
        <taxon>Cytomegalovirus</taxon>
        <taxon>Cytomegalovirus macacinebeta3</taxon>
    </lineage>
</organism>
<gene>
    <name evidence="2" type="primary">Cy219</name>
</gene>
<sequence>MRLIVLGLLAVLPIVIVAETFHMEDAINSIRAYQNLSAAEKAQYERELDRWYLKMKLRFYDELDAMDRPNSTECYRWLATRWMFYTYDKLNGAAWSFPRYPCPYADDQSSQSSESYETESSCSA</sequence>
<feature type="region of interest" description="Disordered" evidence="1">
    <location>
        <begin position="105"/>
        <end position="124"/>
    </location>
</feature>